<dbReference type="InterPro" id="IPR003776">
    <property type="entry name" value="YcaO-like_dom"/>
</dbReference>
<dbReference type="Gene3D" id="3.30.1330.230">
    <property type="match status" value="1"/>
</dbReference>
<accession>A0A3L7ARC9</accession>
<evidence type="ECO:0000313" key="2">
    <source>
        <dbReference type="EMBL" id="RLP83063.1"/>
    </source>
</evidence>
<dbReference type="PANTHER" id="PTHR37809">
    <property type="entry name" value="RIBOSOMAL PROTEIN S12 METHYLTHIOTRANSFERASE ACCESSORY FACTOR YCAO"/>
    <property type="match status" value="1"/>
</dbReference>
<dbReference type="Proteomes" id="UP000269438">
    <property type="component" value="Unassembled WGS sequence"/>
</dbReference>
<dbReference type="Gene3D" id="3.40.50.720">
    <property type="entry name" value="NAD(P)-binding Rossmann-like Domain"/>
    <property type="match status" value="1"/>
</dbReference>
<feature type="domain" description="YcaO" evidence="1">
    <location>
        <begin position="309"/>
        <end position="709"/>
    </location>
</feature>
<reference evidence="2 3" key="1">
    <citation type="submission" date="2018-10" db="EMBL/GenBank/DDBJ databases">
        <authorList>
            <person name="Li J."/>
        </authorList>
    </citation>
    <scope>NUCLEOTIDE SEQUENCE [LARGE SCALE GENOMIC DNA]</scope>
    <source>
        <strain evidence="2 3">JCM 11654</strain>
    </source>
</reference>
<dbReference type="EMBL" id="RCUY01000005">
    <property type="protein sequence ID" value="RLP83063.1"/>
    <property type="molecule type" value="Genomic_DNA"/>
</dbReference>
<evidence type="ECO:0000313" key="3">
    <source>
        <dbReference type="Proteomes" id="UP000269438"/>
    </source>
</evidence>
<name>A0A3L7ARC9_9MICO</name>
<proteinExistence type="predicted"/>
<dbReference type="AlphaFoldDB" id="A0A3L7ARC9"/>
<protein>
    <recommendedName>
        <fullName evidence="1">YcaO domain-containing protein</fullName>
    </recommendedName>
</protein>
<keyword evidence="3" id="KW-1185">Reference proteome</keyword>
<evidence type="ECO:0000259" key="1">
    <source>
        <dbReference type="PROSITE" id="PS51664"/>
    </source>
</evidence>
<sequence>MTFSFEWADFDGGILIRSPAGRSYKLELDKAAFLQLLEHRDGELAKALGEAGCVVRPETPIELLRVSAAAFTSPQDLRIHADPLWSDAAQWLLDELVHGNQPSATKDEKRPVTHLELLGAYDEARLLLLDQKYAILEERWCPAYLMDGRAWVGPLITPGRTAKYSDLVDRRRAAVKGDAVAEAERNLNSFDLHQAGASELMWVAAQLGIRLTRSLADAPGGLGGAELEFDLRSLQIFQHPVIPTPASWPSDYSVEHVSSDVIDARTGIVLALDDVVHHPSVPQRLRTVQSRVSEYRAFSQFANNNTALGSHFDDLDAARGAAIGEAVERICGNYVQERATFIASVSELEQKEIDCLRPSDLELFSASQYGEAGFPFVPWEEDEEISWVNFIELGSQKTVAVPAFATYVNWFGDIAFASERPHQFMSYPGIAAGQDFASAVVSGIEEIVERDATMIWWLNNQTLPRLDLSEPLSSLWEGAPISLGQQASLISLPNRFGIPVIGGILKNSEEELLNIGFAARPTAEGAAKKAWAEALTLQDGSRDLLREDGLWYKDQREGPFPMENFKPWRADRQYLDDYRDDCRDVNDLMCQQQYHLDPRAHRDVAHLIDGPETMSLASIPSLVSRSLETYRHAIESRGFRVLVADLTTPDVAACGLTVVRVVIPGLVPNTPAAFPPFGNGRLLREPVELGLRTRPATLAELNYRPLPHA</sequence>
<comment type="caution">
    <text evidence="2">The sequence shown here is derived from an EMBL/GenBank/DDBJ whole genome shotgun (WGS) entry which is preliminary data.</text>
</comment>
<dbReference type="Gene3D" id="3.30.40.250">
    <property type="match status" value="1"/>
</dbReference>
<dbReference type="Pfam" id="PF02624">
    <property type="entry name" value="YcaO"/>
    <property type="match status" value="1"/>
</dbReference>
<dbReference type="PANTHER" id="PTHR37809:SF1">
    <property type="entry name" value="RIBOSOMAL PROTEIN S12 METHYLTHIOTRANSFERASE ACCESSORY FACTOR YCAO"/>
    <property type="match status" value="1"/>
</dbReference>
<organism evidence="2 3">
    <name type="scientific">Mycetocola lacteus</name>
    <dbReference type="NCBI Taxonomy" id="76637"/>
    <lineage>
        <taxon>Bacteria</taxon>
        <taxon>Bacillati</taxon>
        <taxon>Actinomycetota</taxon>
        <taxon>Actinomycetes</taxon>
        <taxon>Micrococcales</taxon>
        <taxon>Microbacteriaceae</taxon>
        <taxon>Mycetocola</taxon>
    </lineage>
</organism>
<dbReference type="Gene3D" id="3.30.160.660">
    <property type="match status" value="1"/>
</dbReference>
<dbReference type="NCBIfam" id="TIGR03604">
    <property type="entry name" value="TOMM_cyclo_SagD"/>
    <property type="match status" value="1"/>
</dbReference>
<dbReference type="PROSITE" id="PS51664">
    <property type="entry name" value="YCAO"/>
    <property type="match status" value="1"/>
</dbReference>
<gene>
    <name evidence="2" type="ORF">D9V34_07425</name>
</gene>
<dbReference type="InterPro" id="IPR027624">
    <property type="entry name" value="TOMM_cyclo_SagD"/>
</dbReference>